<dbReference type="InterPro" id="IPR029001">
    <property type="entry name" value="ITPase-like_fam"/>
</dbReference>
<organism evidence="3 4">
    <name type="scientific">Klebsiella aerogenes</name>
    <name type="common">Enterobacter aerogenes</name>
    <dbReference type="NCBI Taxonomy" id="548"/>
    <lineage>
        <taxon>Bacteria</taxon>
        <taxon>Pseudomonadati</taxon>
        <taxon>Pseudomonadota</taxon>
        <taxon>Gammaproteobacteria</taxon>
        <taxon>Enterobacterales</taxon>
        <taxon>Enterobacteriaceae</taxon>
        <taxon>Klebsiella/Raoultella group</taxon>
        <taxon>Klebsiella</taxon>
    </lineage>
</organism>
<dbReference type="AlphaFoldDB" id="A0AAW9EGL6"/>
<reference evidence="3" key="1">
    <citation type="submission" date="2023-11" db="EMBL/GenBank/DDBJ databases">
        <title>Detection of rare carbapenemases in Enterobacterales - comparison of two colorimetric and two CIM-based carbapenemase assays.</title>
        <authorList>
            <person name="Schaffarczyk L."/>
            <person name="Noster J."/>
            <person name="Stelzer Y."/>
            <person name="Sattler J."/>
            <person name="Gatermann S."/>
            <person name="Hamprecht A."/>
        </authorList>
    </citation>
    <scope>NUCLEOTIDE SEQUENCE</scope>
    <source>
        <strain evidence="3">CIM-Cont-037</strain>
    </source>
</reference>
<gene>
    <name evidence="3" type="ORF">SJ059_31860</name>
</gene>
<evidence type="ECO:0000256" key="1">
    <source>
        <dbReference type="ARBA" id="ARBA00022801"/>
    </source>
</evidence>
<sequence length="41" mass="4440">MLPLVLASTSPFRAQLLKKLGMPFIQASPNIDETPLPTECA</sequence>
<dbReference type="InterPro" id="IPR003697">
    <property type="entry name" value="Maf-like"/>
</dbReference>
<protein>
    <submittedName>
        <fullName evidence="3">Maf family protein</fullName>
    </submittedName>
</protein>
<accession>A0AAW9EGL6</accession>
<dbReference type="GO" id="GO:0009117">
    <property type="term" value="P:nucleotide metabolic process"/>
    <property type="evidence" value="ECO:0007669"/>
    <property type="project" value="UniProtKB-KW"/>
</dbReference>
<dbReference type="Gene3D" id="3.90.950.10">
    <property type="match status" value="1"/>
</dbReference>
<dbReference type="Pfam" id="PF02545">
    <property type="entry name" value="Maf"/>
    <property type="match status" value="1"/>
</dbReference>
<feature type="non-terminal residue" evidence="3">
    <location>
        <position position="41"/>
    </location>
</feature>
<proteinExistence type="predicted"/>
<keyword evidence="1" id="KW-0378">Hydrolase</keyword>
<name>A0AAW9EGL6_KLEAE</name>
<dbReference type="SUPFAM" id="SSF52972">
    <property type="entry name" value="ITPase-like"/>
    <property type="match status" value="1"/>
</dbReference>
<dbReference type="EMBL" id="JAWZZT010001591">
    <property type="protein sequence ID" value="MDX7019024.1"/>
    <property type="molecule type" value="Genomic_DNA"/>
</dbReference>
<evidence type="ECO:0000313" key="4">
    <source>
        <dbReference type="Proteomes" id="UP001279012"/>
    </source>
</evidence>
<comment type="caution">
    <text evidence="3">The sequence shown here is derived from an EMBL/GenBank/DDBJ whole genome shotgun (WGS) entry which is preliminary data.</text>
</comment>
<evidence type="ECO:0000256" key="2">
    <source>
        <dbReference type="ARBA" id="ARBA00023080"/>
    </source>
</evidence>
<evidence type="ECO:0000313" key="3">
    <source>
        <dbReference type="EMBL" id="MDX7019024.1"/>
    </source>
</evidence>
<keyword evidence="2" id="KW-0546">Nucleotide metabolism</keyword>
<dbReference type="GO" id="GO:0047429">
    <property type="term" value="F:nucleoside triphosphate diphosphatase activity"/>
    <property type="evidence" value="ECO:0007669"/>
    <property type="project" value="InterPro"/>
</dbReference>
<dbReference type="Proteomes" id="UP001279012">
    <property type="component" value="Unassembled WGS sequence"/>
</dbReference>